<evidence type="ECO:0000313" key="3">
    <source>
        <dbReference type="Proteomes" id="UP000663908"/>
    </source>
</evidence>
<evidence type="ECO:0000259" key="1">
    <source>
        <dbReference type="Pfam" id="PF12867"/>
    </source>
</evidence>
<proteinExistence type="predicted"/>
<dbReference type="InterPro" id="IPR034660">
    <property type="entry name" value="DinB/YfiT-like"/>
</dbReference>
<reference evidence="2 3" key="1">
    <citation type="submission" date="2021-03" db="EMBL/GenBank/DDBJ databases">
        <title>Complete genome sequence of Streptomyces cyanogenus S136, producer of anticancer angucycline landomycin A.</title>
        <authorList>
            <person name="Hrab P."/>
            <person name="Ruckert C."/>
            <person name="Busche T."/>
            <person name="Ostash I."/>
            <person name="Kalinowski J."/>
            <person name="Fedorenko V."/>
            <person name="Yushchuk O."/>
            <person name="Ostash B."/>
        </authorList>
    </citation>
    <scope>NUCLEOTIDE SEQUENCE [LARGE SCALE GENOMIC DNA]</scope>
    <source>
        <strain evidence="2 3">S136</strain>
    </source>
</reference>
<accession>A0ABX7TSI5</accession>
<gene>
    <name evidence="2" type="ORF">S1361_20405</name>
</gene>
<protein>
    <submittedName>
        <fullName evidence="2">DinB superfamily protein</fullName>
    </submittedName>
</protein>
<feature type="domain" description="DinB-like" evidence="1">
    <location>
        <begin position="17"/>
        <end position="137"/>
    </location>
</feature>
<dbReference type="Proteomes" id="UP000663908">
    <property type="component" value="Chromosome"/>
</dbReference>
<dbReference type="Gene3D" id="1.20.120.450">
    <property type="entry name" value="dinb family like domain"/>
    <property type="match status" value="1"/>
</dbReference>
<name>A0ABX7TSI5_STRCY</name>
<sequence>MPAVSDLEVIFEHHIWATRTLIEHCRKLTPEQLALSTPGTYGAIVPTITHIIAEDQRLLQRLTGEPAEVPVTEDGTFTLDELHTVWERQSERWRAVLAQGETLDVTLPARDPWPPVPGARPLVLLEAIQHGNDHRTHVCSVLGAHGLPIEFLCGWAFWRSTGRVPAATAPTA</sequence>
<dbReference type="EMBL" id="CP071839">
    <property type="protein sequence ID" value="QTD99709.1"/>
    <property type="molecule type" value="Genomic_DNA"/>
</dbReference>
<dbReference type="SUPFAM" id="SSF109854">
    <property type="entry name" value="DinB/YfiT-like putative metalloenzymes"/>
    <property type="match status" value="1"/>
</dbReference>
<evidence type="ECO:0000313" key="2">
    <source>
        <dbReference type="EMBL" id="QTD99709.1"/>
    </source>
</evidence>
<keyword evidence="3" id="KW-1185">Reference proteome</keyword>
<dbReference type="Pfam" id="PF12867">
    <property type="entry name" value="DinB_2"/>
    <property type="match status" value="1"/>
</dbReference>
<organism evidence="2 3">
    <name type="scientific">Streptomyces cyanogenus</name>
    <dbReference type="NCBI Taxonomy" id="80860"/>
    <lineage>
        <taxon>Bacteria</taxon>
        <taxon>Bacillati</taxon>
        <taxon>Actinomycetota</taxon>
        <taxon>Actinomycetes</taxon>
        <taxon>Kitasatosporales</taxon>
        <taxon>Streptomycetaceae</taxon>
        <taxon>Streptomyces</taxon>
    </lineage>
</organism>
<dbReference type="InterPro" id="IPR024775">
    <property type="entry name" value="DinB-like"/>
</dbReference>